<accession>A0A1V6T5T5</accession>
<dbReference type="OrthoDB" id="5130616at2759"/>
<dbReference type="STRING" id="254877.A0A1V6T5T5"/>
<dbReference type="Proteomes" id="UP000191342">
    <property type="component" value="Unassembled WGS sequence"/>
</dbReference>
<proteinExistence type="predicted"/>
<sequence length="484" mass="54391">MNPSVSSLTTFPLEVILEICWQLEAPQDRLNLVCCSRQFHKIFLPLLYRKLWVEGDLLRPIVKLSETLAKNPSLAACVEAVHLSAWETEQGTHEADFEKALRLHKEYPAIDGEDEPYDWSLDGSVRLDRIDYGPLYEQAQRVTRSTDKADFWLDALQIGSGDAWIALLLTFLPNLRRLEAEFPFGSLWLHFAMRWAATRGVISLPAASFPPISEAYVDWSPHDICICAEHVMPFFLLPSMRRFYASDLNGSVTGGDDDLSRSTPIYGTSSVTHIEINGCNGRWNLFKVIGSCKSLQSFKYNHRGCLDYKPTELYGALLPMKETLDTIWLDIKERYNRHGDDHQCDDALPSFRDFTVLKTLHLRLGNLPVLKERESDMSLAQALPPSIETLQIADTGNVGDLQVFAQKLQDHVSNGLESTPALRQIDFKPLSNSAEVTALVESMTTICAKADMNFRVCGIPGGRTDWGAAGFAPPPSRPAKIDWF</sequence>
<protein>
    <recommendedName>
        <fullName evidence="1">Leucine-rich repeat domain-containing protein</fullName>
    </recommendedName>
</protein>
<name>A0A1V6T5T5_9EURO</name>
<dbReference type="EMBL" id="MLQL01000014">
    <property type="protein sequence ID" value="OQE21451.1"/>
    <property type="molecule type" value="Genomic_DNA"/>
</dbReference>
<organism evidence="2 3">
    <name type="scientific">Penicillium flavigenum</name>
    <dbReference type="NCBI Taxonomy" id="254877"/>
    <lineage>
        <taxon>Eukaryota</taxon>
        <taxon>Fungi</taxon>
        <taxon>Dikarya</taxon>
        <taxon>Ascomycota</taxon>
        <taxon>Pezizomycotina</taxon>
        <taxon>Eurotiomycetes</taxon>
        <taxon>Eurotiomycetidae</taxon>
        <taxon>Eurotiales</taxon>
        <taxon>Aspergillaceae</taxon>
        <taxon>Penicillium</taxon>
    </lineage>
</organism>
<dbReference type="InterPro" id="IPR056867">
    <property type="entry name" value="LRR_15"/>
</dbReference>
<evidence type="ECO:0000313" key="3">
    <source>
        <dbReference type="Proteomes" id="UP000191342"/>
    </source>
</evidence>
<feature type="domain" description="Leucine-rich repeat" evidence="1">
    <location>
        <begin position="149"/>
        <end position="427"/>
    </location>
</feature>
<evidence type="ECO:0000259" key="1">
    <source>
        <dbReference type="Pfam" id="PF24969"/>
    </source>
</evidence>
<keyword evidence="3" id="KW-1185">Reference proteome</keyword>
<gene>
    <name evidence="2" type="ORF">PENFLA_c014G06907</name>
</gene>
<evidence type="ECO:0000313" key="2">
    <source>
        <dbReference type="EMBL" id="OQE21451.1"/>
    </source>
</evidence>
<reference evidence="3" key="1">
    <citation type="journal article" date="2017" name="Nat. Microbiol.">
        <title>Global analysis of biosynthetic gene clusters reveals vast potential of secondary metabolite production in Penicillium species.</title>
        <authorList>
            <person name="Nielsen J.C."/>
            <person name="Grijseels S."/>
            <person name="Prigent S."/>
            <person name="Ji B."/>
            <person name="Dainat J."/>
            <person name="Nielsen K.F."/>
            <person name="Frisvad J.C."/>
            <person name="Workman M."/>
            <person name="Nielsen J."/>
        </authorList>
    </citation>
    <scope>NUCLEOTIDE SEQUENCE [LARGE SCALE GENOMIC DNA]</scope>
    <source>
        <strain evidence="3">IBT 14082</strain>
    </source>
</reference>
<comment type="caution">
    <text evidence="2">The sequence shown here is derived from an EMBL/GenBank/DDBJ whole genome shotgun (WGS) entry which is preliminary data.</text>
</comment>
<dbReference type="AlphaFoldDB" id="A0A1V6T5T5"/>
<dbReference type="Pfam" id="PF24969">
    <property type="entry name" value="LRR_15"/>
    <property type="match status" value="1"/>
</dbReference>